<feature type="compositionally biased region" description="Basic and acidic residues" evidence="1">
    <location>
        <begin position="178"/>
        <end position="188"/>
    </location>
</feature>
<reference evidence="2" key="2">
    <citation type="submission" date="2020-09" db="EMBL/GenBank/DDBJ databases">
        <authorList>
            <person name="Sun Q."/>
            <person name="Ohkuma M."/>
        </authorList>
    </citation>
    <scope>NUCLEOTIDE SEQUENCE</scope>
    <source>
        <strain evidence="2">JCM 3131</strain>
    </source>
</reference>
<comment type="caution">
    <text evidence="2">The sequence shown here is derived from an EMBL/GenBank/DDBJ whole genome shotgun (WGS) entry which is preliminary data.</text>
</comment>
<evidence type="ECO:0000256" key="1">
    <source>
        <dbReference type="SAM" id="MobiDB-lite"/>
    </source>
</evidence>
<evidence type="ECO:0000313" key="2">
    <source>
        <dbReference type="EMBL" id="GGQ44890.1"/>
    </source>
</evidence>
<organism evidence="2 3">
    <name type="scientific">Streptomyces ruber</name>
    <dbReference type="NCBI Taxonomy" id="83378"/>
    <lineage>
        <taxon>Bacteria</taxon>
        <taxon>Bacillati</taxon>
        <taxon>Actinomycetota</taxon>
        <taxon>Actinomycetes</taxon>
        <taxon>Kitasatosporales</taxon>
        <taxon>Streptomycetaceae</taxon>
        <taxon>Streptomyces</taxon>
    </lineage>
</organism>
<dbReference type="Proteomes" id="UP000620156">
    <property type="component" value="Unassembled WGS sequence"/>
</dbReference>
<evidence type="ECO:0000313" key="3">
    <source>
        <dbReference type="Proteomes" id="UP000620156"/>
    </source>
</evidence>
<sequence>MAKYEPPEEAEEVSKELAEDSSIRLVGPRAEMAVVIQVLAEQGLGRNAIARRMNVPNTTVTEIAQVIGVNFDRSQTEQALKARLTDLKVKNMAVAEGLSEDLTHARIKLRMANNNRDLAFAAKTISDLARAVHNLTPGVTEEDKLEEARDFLLEFNDNLRAARDQFETRTGLDMGSDEATRISRRELGLDGNNDEP</sequence>
<dbReference type="RefSeq" id="WP_189215592.1">
    <property type="nucleotide sequence ID" value="NZ_BMQK01000002.1"/>
</dbReference>
<dbReference type="AlphaFoldDB" id="A0A918BBT3"/>
<keyword evidence="3" id="KW-1185">Reference proteome</keyword>
<feature type="region of interest" description="Disordered" evidence="1">
    <location>
        <begin position="173"/>
        <end position="196"/>
    </location>
</feature>
<gene>
    <name evidence="2" type="ORF">GCM10010145_11950</name>
</gene>
<protein>
    <submittedName>
        <fullName evidence="2">Uncharacterized protein</fullName>
    </submittedName>
</protein>
<dbReference type="EMBL" id="BMQK01000002">
    <property type="protein sequence ID" value="GGQ44890.1"/>
    <property type="molecule type" value="Genomic_DNA"/>
</dbReference>
<proteinExistence type="predicted"/>
<name>A0A918BBT3_9ACTN</name>
<reference evidence="2" key="1">
    <citation type="journal article" date="2014" name="Int. J. Syst. Evol. Microbiol.">
        <title>Complete genome sequence of Corynebacterium casei LMG S-19264T (=DSM 44701T), isolated from a smear-ripened cheese.</title>
        <authorList>
            <consortium name="US DOE Joint Genome Institute (JGI-PGF)"/>
            <person name="Walter F."/>
            <person name="Albersmeier A."/>
            <person name="Kalinowski J."/>
            <person name="Ruckert C."/>
        </authorList>
    </citation>
    <scope>NUCLEOTIDE SEQUENCE</scope>
    <source>
        <strain evidence="2">JCM 3131</strain>
    </source>
</reference>
<accession>A0A918BBT3</accession>